<feature type="compositionally biased region" description="Polar residues" evidence="1">
    <location>
        <begin position="447"/>
        <end position="459"/>
    </location>
</feature>
<evidence type="ECO:0000256" key="1">
    <source>
        <dbReference type="SAM" id="MobiDB-lite"/>
    </source>
</evidence>
<dbReference type="SMART" id="SM00631">
    <property type="entry name" value="Zn_pept"/>
    <property type="match status" value="1"/>
</dbReference>
<gene>
    <name evidence="3" type="ORF">HD596_008337</name>
</gene>
<accession>A0A7W9GDF0</accession>
<comment type="caution">
    <text evidence="3">The sequence shown here is derived from an EMBL/GenBank/DDBJ whole genome shotgun (WGS) entry which is preliminary data.</text>
</comment>
<dbReference type="GO" id="GO:0008270">
    <property type="term" value="F:zinc ion binding"/>
    <property type="evidence" value="ECO:0007669"/>
    <property type="project" value="InterPro"/>
</dbReference>
<name>A0A7W9GDF0_9ACTN</name>
<dbReference type="SUPFAM" id="SSF53187">
    <property type="entry name" value="Zn-dependent exopeptidases"/>
    <property type="match status" value="1"/>
</dbReference>
<feature type="region of interest" description="Disordered" evidence="1">
    <location>
        <begin position="439"/>
        <end position="459"/>
    </location>
</feature>
<sequence>MNVAEYMSRVPESSAFPSVDALQAELEELAAAHPRHVRLRRIGTSRMGDPLYAVTVGDGPADAVVIAGPHPNEPVGALTALTLLKLLCRHPQLRAESGFRWHVVACADPDGARLNEGWYDRPGDRRAYAEHFYRPDLADQVEWTFPLTAGDYSFDRPLPETAALMRLMDEVRPSLVYSLHNGEYQGAFFYINREDPALAEQLAALPGMEGLPLHHGEPELPGATPIVPAVYLTPPGSQVGVAFGVGGSSADYAARYGALHLVTEVPYWTDERVSDRSPTGRTYGEIAAEGNAARRELIDALQASMQAVVGDLTVHSPFRRSTEGTLESFRKLGELEEASHDPHRPATVAEEFGNRQTVHLLRLRLLGVFLRMLDAELAAGNVAPAIGEQRRLLAERFDLWYGQAESDSPGPPIEIRRLVAVQLGAALIAAAHTAAAPSEVNAHSGGTLASHQSSLRSAI</sequence>
<dbReference type="Gene3D" id="3.40.630.10">
    <property type="entry name" value="Zn peptidases"/>
    <property type="match status" value="1"/>
</dbReference>
<keyword evidence="4" id="KW-1185">Reference proteome</keyword>
<evidence type="ECO:0000313" key="3">
    <source>
        <dbReference type="EMBL" id="MBB5781581.1"/>
    </source>
</evidence>
<dbReference type="Pfam" id="PF00246">
    <property type="entry name" value="Peptidase_M14"/>
    <property type="match status" value="1"/>
</dbReference>
<proteinExistence type="predicted"/>
<dbReference type="EMBL" id="JACHMB010000001">
    <property type="protein sequence ID" value="MBB5781581.1"/>
    <property type="molecule type" value="Genomic_DNA"/>
</dbReference>
<evidence type="ECO:0000313" key="4">
    <source>
        <dbReference type="Proteomes" id="UP000579153"/>
    </source>
</evidence>
<dbReference type="GO" id="GO:0004181">
    <property type="term" value="F:metallocarboxypeptidase activity"/>
    <property type="evidence" value="ECO:0007669"/>
    <property type="project" value="InterPro"/>
</dbReference>
<dbReference type="RefSeq" id="WP_221519752.1">
    <property type="nucleotide sequence ID" value="NZ_JACHMB010000001.1"/>
</dbReference>
<protein>
    <recommendedName>
        <fullName evidence="2">Peptidase M14 domain-containing protein</fullName>
    </recommendedName>
</protein>
<evidence type="ECO:0000259" key="2">
    <source>
        <dbReference type="SMART" id="SM00631"/>
    </source>
</evidence>
<dbReference type="InterPro" id="IPR000834">
    <property type="entry name" value="Peptidase_M14"/>
</dbReference>
<feature type="domain" description="Peptidase M14" evidence="2">
    <location>
        <begin position="16"/>
        <end position="270"/>
    </location>
</feature>
<dbReference type="Proteomes" id="UP000579153">
    <property type="component" value="Unassembled WGS sequence"/>
</dbReference>
<dbReference type="GO" id="GO:0006508">
    <property type="term" value="P:proteolysis"/>
    <property type="evidence" value="ECO:0007669"/>
    <property type="project" value="InterPro"/>
</dbReference>
<organism evidence="3 4">
    <name type="scientific">Nonomuraea jabiensis</name>
    <dbReference type="NCBI Taxonomy" id="882448"/>
    <lineage>
        <taxon>Bacteria</taxon>
        <taxon>Bacillati</taxon>
        <taxon>Actinomycetota</taxon>
        <taxon>Actinomycetes</taxon>
        <taxon>Streptosporangiales</taxon>
        <taxon>Streptosporangiaceae</taxon>
        <taxon>Nonomuraea</taxon>
    </lineage>
</organism>
<reference evidence="3 4" key="1">
    <citation type="submission" date="2020-08" db="EMBL/GenBank/DDBJ databases">
        <title>Sequencing the genomes of 1000 actinobacteria strains.</title>
        <authorList>
            <person name="Klenk H.-P."/>
        </authorList>
    </citation>
    <scope>NUCLEOTIDE SEQUENCE [LARGE SCALE GENOMIC DNA]</scope>
    <source>
        <strain evidence="3 4">DSM 45507</strain>
    </source>
</reference>
<dbReference type="AlphaFoldDB" id="A0A7W9GDF0"/>